<dbReference type="InterPro" id="IPR017920">
    <property type="entry name" value="COMM"/>
</dbReference>
<dbReference type="GO" id="GO:1902306">
    <property type="term" value="P:negative regulation of sodium ion transmembrane transport"/>
    <property type="evidence" value="ECO:0007669"/>
    <property type="project" value="TreeGrafter"/>
</dbReference>
<accession>A0A8J1U2D9</accession>
<dbReference type="GO" id="GO:0031398">
    <property type="term" value="P:positive regulation of protein ubiquitination"/>
    <property type="evidence" value="ECO:0007669"/>
    <property type="project" value="TreeGrafter"/>
</dbReference>
<comment type="caution">
    <text evidence="3">The sequence shown here is derived from an EMBL/GenBank/DDBJ whole genome shotgun (WGS) entry which is preliminary data.</text>
</comment>
<name>A0A8J1U2D9_OWEFU</name>
<evidence type="ECO:0000256" key="2">
    <source>
        <dbReference type="ARBA" id="ARBA00093455"/>
    </source>
</evidence>
<evidence type="ECO:0000313" key="4">
    <source>
        <dbReference type="Proteomes" id="UP000749559"/>
    </source>
</evidence>
<dbReference type="EMBL" id="CAIIXF020000008">
    <property type="protein sequence ID" value="CAH1791229.1"/>
    <property type="molecule type" value="Genomic_DNA"/>
</dbReference>
<organism evidence="3 4">
    <name type="scientific">Owenia fusiformis</name>
    <name type="common">Polychaete worm</name>
    <dbReference type="NCBI Taxonomy" id="6347"/>
    <lineage>
        <taxon>Eukaryota</taxon>
        <taxon>Metazoa</taxon>
        <taxon>Spiralia</taxon>
        <taxon>Lophotrochozoa</taxon>
        <taxon>Annelida</taxon>
        <taxon>Polychaeta</taxon>
        <taxon>Sedentaria</taxon>
        <taxon>Canalipalpata</taxon>
        <taxon>Sabellida</taxon>
        <taxon>Oweniida</taxon>
        <taxon>Oweniidae</taxon>
        <taxon>Owenia</taxon>
    </lineage>
</organism>
<reference evidence="3" key="1">
    <citation type="submission" date="2022-03" db="EMBL/GenBank/DDBJ databases">
        <authorList>
            <person name="Martin C."/>
        </authorList>
    </citation>
    <scope>NUCLEOTIDE SEQUENCE</scope>
</reference>
<sequence length="184" mass="21365">MAEGKVLLALLNGLARKEYYNEADINDDMLKEQLFPDTPDDEFAHIKQRASSIIHSMVASNMDLNQLEVFLTSQTKKKDHPLTEEQVKIYAKFWKQHRTKIHEQLVTRTVWGNTLKDVSWRVDVMSQSRSMESINTPTAIVELQLENRMKNETDSITFEMNEEKLQSVLSSLQEIDDTIKKYSS</sequence>
<keyword evidence="4" id="KW-1185">Reference proteome</keyword>
<dbReference type="GO" id="GO:0032434">
    <property type="term" value="P:regulation of proteasomal ubiquitin-dependent protein catabolic process"/>
    <property type="evidence" value="ECO:0007669"/>
    <property type="project" value="TreeGrafter"/>
</dbReference>
<dbReference type="OrthoDB" id="10251426at2759"/>
<dbReference type="Proteomes" id="UP000749559">
    <property type="component" value="Unassembled WGS sequence"/>
</dbReference>
<dbReference type="PANTHER" id="PTHR21199:SF1">
    <property type="entry name" value="COMM DOMAIN-CONTAINING PROTEIN 1"/>
    <property type="match status" value="1"/>
</dbReference>
<dbReference type="Pfam" id="PF07258">
    <property type="entry name" value="COMM_domain"/>
    <property type="match status" value="1"/>
</dbReference>
<dbReference type="GO" id="GO:0055070">
    <property type="term" value="P:copper ion homeostasis"/>
    <property type="evidence" value="ECO:0007669"/>
    <property type="project" value="InterPro"/>
</dbReference>
<dbReference type="PROSITE" id="PS51269">
    <property type="entry name" value="COMM"/>
    <property type="match status" value="1"/>
</dbReference>
<comment type="similarity">
    <text evidence="2">Belongs to the COMM domain-containing protein 1 family.</text>
</comment>
<evidence type="ECO:0000313" key="3">
    <source>
        <dbReference type="EMBL" id="CAH1791229.1"/>
    </source>
</evidence>
<dbReference type="Pfam" id="PF17221">
    <property type="entry name" value="COMMD1_N"/>
    <property type="match status" value="1"/>
</dbReference>
<protein>
    <recommendedName>
        <fullName evidence="1">COMM domain-containing protein 1</fullName>
    </recommendedName>
</protein>
<dbReference type="GO" id="GO:0005768">
    <property type="term" value="C:endosome"/>
    <property type="evidence" value="ECO:0007669"/>
    <property type="project" value="TreeGrafter"/>
</dbReference>
<dbReference type="PANTHER" id="PTHR21199">
    <property type="entry name" value="COMM DOMAIN-CONTAINING PROTEIN 1"/>
    <property type="match status" value="1"/>
</dbReference>
<dbReference type="GO" id="GO:2000009">
    <property type="term" value="P:negative regulation of protein localization to cell surface"/>
    <property type="evidence" value="ECO:0007669"/>
    <property type="project" value="TreeGrafter"/>
</dbReference>
<proteinExistence type="inferred from homology"/>
<dbReference type="InterPro" id="IPR033776">
    <property type="entry name" value="COMMD1_N"/>
</dbReference>
<dbReference type="InterPro" id="IPR037351">
    <property type="entry name" value="Murr1"/>
</dbReference>
<gene>
    <name evidence="3" type="ORF">OFUS_LOCUS16334</name>
</gene>
<dbReference type="AlphaFoldDB" id="A0A8J1U2D9"/>
<evidence type="ECO:0000256" key="1">
    <source>
        <dbReference type="ARBA" id="ARBA00016551"/>
    </source>
</evidence>